<dbReference type="EMBL" id="PJND01000007">
    <property type="protein sequence ID" value="PKW30187.1"/>
    <property type="molecule type" value="Genomic_DNA"/>
</dbReference>
<proteinExistence type="predicted"/>
<sequence>MNLKSGMPFWLIKDGLPHTFPKLDKDIETDVIIIGAGISGALVRYYLINAGIQCVMIDARTIGLGSTSASTSLLQYEIDTPLHKLIDKIGKEKAERAYHLCNYAIDKLEKIAKELKLDEFEKKKSLFYAAYKKDVLMLEKEFQARKEAGFDVSLLDEKQIYKQFGFKAPLAILSANAAQTNAYAFTHKLLQVKKGSHLDIYDRSPIVKINTQKNGAVLKTESGCTIKAKKVVYATGYEVVEFIDKKIVDLKSTYAVVSEQYNERKFWKDEVLIWNTANPYLYLRTTPDGRVLVGGRDEDFHNPDKRNKLISKKTKQLTKDINTLFPQLNFKPEFSWTGTFGATKDGLPFIGVYDKLPNSYFALGFGGNGITFSLIAAEIIRDLLLGKENKDASIFSFDRV</sequence>
<dbReference type="PANTHER" id="PTHR13847:SF201">
    <property type="entry name" value="PUTATIBE OXIDOREDUCTASE"/>
    <property type="match status" value="1"/>
</dbReference>
<dbReference type="GO" id="GO:0005737">
    <property type="term" value="C:cytoplasm"/>
    <property type="evidence" value="ECO:0007669"/>
    <property type="project" value="TreeGrafter"/>
</dbReference>
<dbReference type="Proteomes" id="UP000275027">
    <property type="component" value="Unassembled WGS sequence"/>
</dbReference>
<evidence type="ECO:0000313" key="2">
    <source>
        <dbReference type="EMBL" id="PKW30187.1"/>
    </source>
</evidence>
<feature type="domain" description="FAD dependent oxidoreductase" evidence="1">
    <location>
        <begin position="30"/>
        <end position="383"/>
    </location>
</feature>
<dbReference type="RefSeq" id="WP_101471868.1">
    <property type="nucleotide sequence ID" value="NZ_PJND01000007.1"/>
</dbReference>
<reference evidence="3 5" key="2">
    <citation type="submission" date="2018-10" db="EMBL/GenBank/DDBJ databases">
        <title>Genomic Encyclopedia of Archaeal and Bacterial Type Strains, Phase II (KMG-II): from individual species to whole genera.</title>
        <authorList>
            <person name="Goeker M."/>
        </authorList>
    </citation>
    <scope>NUCLEOTIDE SEQUENCE [LARGE SCALE GENOMIC DNA]</scope>
    <source>
        <strain evidence="3 5">DSM 21886</strain>
    </source>
</reference>
<protein>
    <submittedName>
        <fullName evidence="3">Glycine/D-amino acid oxidase-like deaminating enzyme</fullName>
    </submittedName>
</protein>
<evidence type="ECO:0000313" key="3">
    <source>
        <dbReference type="EMBL" id="RLJ24527.1"/>
    </source>
</evidence>
<dbReference type="Pfam" id="PF01266">
    <property type="entry name" value="DAO"/>
    <property type="match status" value="1"/>
</dbReference>
<dbReference type="SUPFAM" id="SSF51905">
    <property type="entry name" value="FAD/NAD(P)-binding domain"/>
    <property type="match status" value="1"/>
</dbReference>
<dbReference type="Proteomes" id="UP000233767">
    <property type="component" value="Unassembled WGS sequence"/>
</dbReference>
<evidence type="ECO:0000313" key="4">
    <source>
        <dbReference type="Proteomes" id="UP000233767"/>
    </source>
</evidence>
<accession>A0A497U3V8</accession>
<dbReference type="Gene3D" id="3.30.9.10">
    <property type="entry name" value="D-Amino Acid Oxidase, subunit A, domain 2"/>
    <property type="match status" value="1"/>
</dbReference>
<evidence type="ECO:0000313" key="5">
    <source>
        <dbReference type="Proteomes" id="UP000275027"/>
    </source>
</evidence>
<reference evidence="2 4" key="1">
    <citation type="submission" date="2017-12" db="EMBL/GenBank/DDBJ databases">
        <title>Genomic Encyclopedia of Type Strains, Phase III (KMG-III): the genomes of soil and plant-associated and newly described type strains.</title>
        <authorList>
            <person name="Whitman W."/>
        </authorList>
    </citation>
    <scope>NUCLEOTIDE SEQUENCE [LARGE SCALE GENOMIC DNA]</scope>
    <source>
        <strain evidence="2 4">IP-10</strain>
    </source>
</reference>
<dbReference type="InterPro" id="IPR006076">
    <property type="entry name" value="FAD-dep_OxRdtase"/>
</dbReference>
<keyword evidence="4" id="KW-1185">Reference proteome</keyword>
<comment type="caution">
    <text evidence="3">The sequence shown here is derived from an EMBL/GenBank/DDBJ whole genome shotgun (WGS) entry which is preliminary data.</text>
</comment>
<organism evidence="3 5">
    <name type="scientific">Flavobacterium lindanitolerans</name>
    <dbReference type="NCBI Taxonomy" id="428988"/>
    <lineage>
        <taxon>Bacteria</taxon>
        <taxon>Pseudomonadati</taxon>
        <taxon>Bacteroidota</taxon>
        <taxon>Flavobacteriia</taxon>
        <taxon>Flavobacteriales</taxon>
        <taxon>Flavobacteriaceae</taxon>
        <taxon>Flavobacterium</taxon>
    </lineage>
</organism>
<dbReference type="InterPro" id="IPR036188">
    <property type="entry name" value="FAD/NAD-bd_sf"/>
</dbReference>
<dbReference type="Gene3D" id="3.50.50.60">
    <property type="entry name" value="FAD/NAD(P)-binding domain"/>
    <property type="match status" value="1"/>
</dbReference>
<gene>
    <name evidence="2" type="ORF">B0G92_1836</name>
    <name evidence="3" type="ORF">CLV50_2408</name>
</gene>
<evidence type="ECO:0000259" key="1">
    <source>
        <dbReference type="Pfam" id="PF01266"/>
    </source>
</evidence>
<dbReference type="EMBL" id="RCCB01000012">
    <property type="protein sequence ID" value="RLJ24527.1"/>
    <property type="molecule type" value="Genomic_DNA"/>
</dbReference>
<name>A0A497U3V8_9FLAO</name>
<dbReference type="PANTHER" id="PTHR13847">
    <property type="entry name" value="SARCOSINE DEHYDROGENASE-RELATED"/>
    <property type="match status" value="1"/>
</dbReference>
<dbReference type="AlphaFoldDB" id="A0A497U3V8"/>
<dbReference type="PRINTS" id="PR00420">
    <property type="entry name" value="RNGMNOXGNASE"/>
</dbReference>